<dbReference type="Proteomes" id="UP000178065">
    <property type="component" value="Unassembled WGS sequence"/>
</dbReference>
<dbReference type="SUPFAM" id="SSF53748">
    <property type="entry name" value="Phosphoglycerate kinase"/>
    <property type="match status" value="1"/>
</dbReference>
<dbReference type="InterPro" id="IPR015824">
    <property type="entry name" value="Phosphoglycerate_kinase_N"/>
</dbReference>
<evidence type="ECO:0000256" key="6">
    <source>
        <dbReference type="ARBA" id="ARBA00022679"/>
    </source>
</evidence>
<dbReference type="STRING" id="1802448.A2672_03100"/>
<dbReference type="GO" id="GO:0005524">
    <property type="term" value="F:ATP binding"/>
    <property type="evidence" value="ECO:0007669"/>
    <property type="project" value="UniProtKB-KW"/>
</dbReference>
<reference evidence="12 13" key="1">
    <citation type="journal article" date="2016" name="Nat. Commun.">
        <title>Thousands of microbial genomes shed light on interconnected biogeochemical processes in an aquifer system.</title>
        <authorList>
            <person name="Anantharaman K."/>
            <person name="Brown C.T."/>
            <person name="Hug L.A."/>
            <person name="Sharon I."/>
            <person name="Castelle C.J."/>
            <person name="Probst A.J."/>
            <person name="Thomas B.C."/>
            <person name="Singh A."/>
            <person name="Wilkins M.J."/>
            <person name="Karaoz U."/>
            <person name="Brodie E.L."/>
            <person name="Williams K.H."/>
            <person name="Hubbard S.S."/>
            <person name="Banfield J.F."/>
        </authorList>
    </citation>
    <scope>NUCLEOTIDE SEQUENCE [LARGE SCALE GENOMIC DNA]</scope>
</reference>
<dbReference type="EC" id="2.7.2.3" evidence="4 11"/>
<evidence type="ECO:0000256" key="4">
    <source>
        <dbReference type="ARBA" id="ARBA00013061"/>
    </source>
</evidence>
<dbReference type="InterPro" id="IPR001576">
    <property type="entry name" value="Phosphoglycerate_kinase"/>
</dbReference>
<feature type="binding site" evidence="10">
    <location>
        <position position="200"/>
    </location>
    <ligand>
        <name>ATP</name>
        <dbReference type="ChEBI" id="CHEBI:30616"/>
    </ligand>
</feature>
<keyword evidence="6 11" id="KW-0808">Transferase</keyword>
<dbReference type="FunFam" id="3.40.50.1260:FF:000006">
    <property type="entry name" value="Phosphoglycerate kinase"/>
    <property type="match status" value="1"/>
</dbReference>
<evidence type="ECO:0000256" key="7">
    <source>
        <dbReference type="ARBA" id="ARBA00022741"/>
    </source>
</evidence>
<dbReference type="PANTHER" id="PTHR11406:SF23">
    <property type="entry name" value="PHOSPHOGLYCERATE KINASE 1, CHLOROPLASTIC-RELATED"/>
    <property type="match status" value="1"/>
</dbReference>
<dbReference type="PIRSF" id="PIRSF000724">
    <property type="entry name" value="Pgk"/>
    <property type="match status" value="1"/>
</dbReference>
<dbReference type="GO" id="GO:0004618">
    <property type="term" value="F:phosphoglycerate kinase activity"/>
    <property type="evidence" value="ECO:0007669"/>
    <property type="project" value="UniProtKB-EC"/>
</dbReference>
<keyword evidence="9 10" id="KW-0067">ATP-binding</keyword>
<dbReference type="Pfam" id="PF00162">
    <property type="entry name" value="PGK"/>
    <property type="match status" value="2"/>
</dbReference>
<keyword evidence="7" id="KW-0547">Nucleotide-binding</keyword>
<evidence type="ECO:0000256" key="11">
    <source>
        <dbReference type="RuleBase" id="RU000532"/>
    </source>
</evidence>
<dbReference type="GO" id="GO:0005829">
    <property type="term" value="C:cytosol"/>
    <property type="evidence" value="ECO:0007669"/>
    <property type="project" value="TreeGrafter"/>
</dbReference>
<dbReference type="PANTHER" id="PTHR11406">
    <property type="entry name" value="PHOSPHOGLYCERATE KINASE"/>
    <property type="match status" value="1"/>
</dbReference>
<dbReference type="InterPro" id="IPR015911">
    <property type="entry name" value="Phosphoglycerate_kinase_CS"/>
</dbReference>
<dbReference type="InterPro" id="IPR036043">
    <property type="entry name" value="Phosphoglycerate_kinase_sf"/>
</dbReference>
<comment type="pathway">
    <text evidence="2">Carbohydrate degradation; glycolysis; pyruvate from D-glyceraldehyde 3-phosphate: step 2/5.</text>
</comment>
<evidence type="ECO:0000256" key="9">
    <source>
        <dbReference type="ARBA" id="ARBA00022840"/>
    </source>
</evidence>
<accession>A0A1G2QYE9</accession>
<evidence type="ECO:0000313" key="13">
    <source>
        <dbReference type="Proteomes" id="UP000178065"/>
    </source>
</evidence>
<evidence type="ECO:0000256" key="8">
    <source>
        <dbReference type="ARBA" id="ARBA00022777"/>
    </source>
</evidence>
<dbReference type="PROSITE" id="PS00111">
    <property type="entry name" value="PGLYCERATE_KINASE"/>
    <property type="match status" value="1"/>
</dbReference>
<comment type="catalytic activity">
    <reaction evidence="1 11">
        <text>(2R)-3-phosphoglycerate + ATP = (2R)-3-phospho-glyceroyl phosphate + ADP</text>
        <dbReference type="Rhea" id="RHEA:14801"/>
        <dbReference type="ChEBI" id="CHEBI:30616"/>
        <dbReference type="ChEBI" id="CHEBI:57604"/>
        <dbReference type="ChEBI" id="CHEBI:58272"/>
        <dbReference type="ChEBI" id="CHEBI:456216"/>
        <dbReference type="EC" id="2.7.2.3"/>
    </reaction>
</comment>
<sequence length="351" mass="38637">MRWLPNLSLTGKRVLLRVDFNVPLKENGDIADGFRIAAVLPTMWHILSAGAKLVVLSHLGDPEGKFQEKLTMRKVGERLSEYLDSRIIRALNCVGSEAEALAGEMKEGEVLLLENVRFHKEEEEDNEGFSKALARLGDLYVSDAFGVLHREHASVVGVPRFLPSAGGFLLKKEIEGLQKLLEDPKHPMVAIIGGRKIESKLPVIDRIAELADEVLLGNLLAREITSKSISLRHKDKIVFPPDGVPPGKEYDIGLKTTKLFSKKVRKARTVFWSGPLGRYEEEKYAQGSRAVAKAIGKETSYAVAGGGNLLDFLGRHGLREKFDHISTGGSSMLAFLAGEELPGLKALGYYD</sequence>
<organism evidence="12 13">
    <name type="scientific">Candidatus Wildermuthbacteria bacterium RIFCSPHIGHO2_01_FULL_49_22b</name>
    <dbReference type="NCBI Taxonomy" id="1802448"/>
    <lineage>
        <taxon>Bacteria</taxon>
        <taxon>Candidatus Wildermuthiibacteriota</taxon>
    </lineage>
</organism>
<dbReference type="GO" id="GO:0043531">
    <property type="term" value="F:ADP binding"/>
    <property type="evidence" value="ECO:0007669"/>
    <property type="project" value="TreeGrafter"/>
</dbReference>
<dbReference type="PRINTS" id="PR00477">
    <property type="entry name" value="PHGLYCKINASE"/>
</dbReference>
<dbReference type="GO" id="GO:0006094">
    <property type="term" value="P:gluconeogenesis"/>
    <property type="evidence" value="ECO:0007669"/>
    <property type="project" value="TreeGrafter"/>
</dbReference>
<dbReference type="Gene3D" id="3.40.50.1260">
    <property type="entry name" value="Phosphoglycerate kinase, N-terminal domain"/>
    <property type="match status" value="3"/>
</dbReference>
<evidence type="ECO:0000256" key="10">
    <source>
        <dbReference type="PIRSR" id="PIRSR000724-2"/>
    </source>
</evidence>
<gene>
    <name evidence="12" type="ORF">A2672_03100</name>
</gene>
<keyword evidence="8 11" id="KW-0418">Kinase</keyword>
<comment type="caution">
    <text evidence="12">The sequence shown here is derived from an EMBL/GenBank/DDBJ whole genome shotgun (WGS) entry which is preliminary data.</text>
</comment>
<dbReference type="GO" id="GO:0006096">
    <property type="term" value="P:glycolytic process"/>
    <property type="evidence" value="ECO:0007669"/>
    <property type="project" value="InterPro"/>
</dbReference>
<feature type="binding site" evidence="10">
    <location>
        <position position="280"/>
    </location>
    <ligand>
        <name>ATP</name>
        <dbReference type="ChEBI" id="CHEBI:30616"/>
    </ligand>
</feature>
<dbReference type="AlphaFoldDB" id="A0A1G2QYE9"/>
<evidence type="ECO:0000256" key="1">
    <source>
        <dbReference type="ARBA" id="ARBA00000642"/>
    </source>
</evidence>
<evidence type="ECO:0000256" key="5">
    <source>
        <dbReference type="ARBA" id="ARBA00016471"/>
    </source>
</evidence>
<protein>
    <recommendedName>
        <fullName evidence="5 11">Phosphoglycerate kinase</fullName>
        <ecNumber evidence="4 11">2.7.2.3</ecNumber>
    </recommendedName>
</protein>
<name>A0A1G2QYE9_9BACT</name>
<comment type="similarity">
    <text evidence="3 11">Belongs to the phosphoglycerate kinase family.</text>
</comment>
<evidence type="ECO:0000313" key="12">
    <source>
        <dbReference type="EMBL" id="OHA65149.1"/>
    </source>
</evidence>
<evidence type="ECO:0000256" key="2">
    <source>
        <dbReference type="ARBA" id="ARBA00004838"/>
    </source>
</evidence>
<dbReference type="EMBL" id="MHTT01000017">
    <property type="protein sequence ID" value="OHA65149.1"/>
    <property type="molecule type" value="Genomic_DNA"/>
</dbReference>
<evidence type="ECO:0000256" key="3">
    <source>
        <dbReference type="ARBA" id="ARBA00008982"/>
    </source>
</evidence>
<proteinExistence type="inferred from homology"/>